<feature type="region of interest" description="Disordered" evidence="1">
    <location>
        <begin position="25"/>
        <end position="47"/>
    </location>
</feature>
<organism evidence="2 3">
    <name type="scientific">Paeniglutamicibacter gangotriensis Lz1y</name>
    <dbReference type="NCBI Taxonomy" id="1276920"/>
    <lineage>
        <taxon>Bacteria</taxon>
        <taxon>Bacillati</taxon>
        <taxon>Actinomycetota</taxon>
        <taxon>Actinomycetes</taxon>
        <taxon>Micrococcales</taxon>
        <taxon>Micrococcaceae</taxon>
        <taxon>Paeniglutamicibacter</taxon>
    </lineage>
</organism>
<gene>
    <name evidence="2" type="ORF">ADIAG_02942</name>
</gene>
<reference evidence="2 3" key="1">
    <citation type="journal article" date="2013" name="Genome Announc.">
        <title>Draft Genome Sequence of Arthrobacter gangotriensis Strain Lz1yT, Isolated from a Penguin Rookery Soil Sample Collected in Antarctica, near the Indian Station Dakshin Gangotri.</title>
        <authorList>
            <person name="Shivaji S."/>
            <person name="Ara S."/>
            <person name="Bandi S."/>
            <person name="Singh A."/>
            <person name="Kumar Pinnaka A."/>
        </authorList>
    </citation>
    <scope>NUCLEOTIDE SEQUENCE [LARGE SCALE GENOMIC DNA]</scope>
    <source>
        <strain evidence="2 3">Lz1y</strain>
    </source>
</reference>
<keyword evidence="3" id="KW-1185">Reference proteome</keyword>
<evidence type="ECO:0000313" key="2">
    <source>
        <dbReference type="EMBL" id="EMQ97562.1"/>
    </source>
</evidence>
<proteinExistence type="predicted"/>
<protein>
    <submittedName>
        <fullName evidence="2">Uncharacterized protein</fullName>
    </submittedName>
</protein>
<accession>M7MMI6</accession>
<dbReference type="AlphaFoldDB" id="M7MMI6"/>
<name>M7MMI6_9MICC</name>
<dbReference type="PATRIC" id="fig|1276920.7.peg.2946"/>
<evidence type="ECO:0000256" key="1">
    <source>
        <dbReference type="SAM" id="MobiDB-lite"/>
    </source>
</evidence>
<comment type="caution">
    <text evidence="2">The sequence shown here is derived from an EMBL/GenBank/DDBJ whole genome shotgun (WGS) entry which is preliminary data.</text>
</comment>
<sequence>MSLRQSTNQLLHSDATLKEHLIMAQISPREYSRDGSIARSTSSKEEL</sequence>
<dbReference type="EMBL" id="AOCK01000009">
    <property type="protein sequence ID" value="EMQ97562.1"/>
    <property type="molecule type" value="Genomic_DNA"/>
</dbReference>
<evidence type="ECO:0000313" key="3">
    <source>
        <dbReference type="Proteomes" id="UP000012015"/>
    </source>
</evidence>
<dbReference type="RefSeq" id="WP_007272109.1">
    <property type="nucleotide sequence ID" value="NZ_AOCK01000009.1"/>
</dbReference>
<dbReference type="Proteomes" id="UP000012015">
    <property type="component" value="Unassembled WGS sequence"/>
</dbReference>